<dbReference type="SUPFAM" id="SSF53474">
    <property type="entry name" value="alpha/beta-Hydrolases"/>
    <property type="match status" value="1"/>
</dbReference>
<accession>A0A1H9FE06</accession>
<dbReference type="InterPro" id="IPR000073">
    <property type="entry name" value="AB_hydrolase_1"/>
</dbReference>
<evidence type="ECO:0000259" key="4">
    <source>
        <dbReference type="Pfam" id="PF00561"/>
    </source>
</evidence>
<dbReference type="Pfam" id="PF00561">
    <property type="entry name" value="Abhydrolase_1"/>
    <property type="match status" value="1"/>
</dbReference>
<dbReference type="STRING" id="867345.SAMN05421693_12612"/>
<name>A0A1H9FE06_9GAMM</name>
<protein>
    <recommendedName>
        <fullName evidence="3">2-succinyl-6-hydroxy-2,4-cyclohexadiene-1-carboxylate synthase</fullName>
        <ecNumber evidence="3">4.2.99.20</ecNumber>
    </recommendedName>
</protein>
<dbReference type="GO" id="GO:0009234">
    <property type="term" value="P:menaquinone biosynthetic process"/>
    <property type="evidence" value="ECO:0007669"/>
    <property type="project" value="UniProtKB-UniRule"/>
</dbReference>
<dbReference type="Gene3D" id="3.40.50.1820">
    <property type="entry name" value="alpha/beta hydrolase"/>
    <property type="match status" value="1"/>
</dbReference>
<keyword evidence="2" id="KW-0456">Lyase</keyword>
<dbReference type="InterPro" id="IPR022485">
    <property type="entry name" value="SHCHC_synthase_MenH"/>
</dbReference>
<evidence type="ECO:0000313" key="5">
    <source>
        <dbReference type="EMBL" id="SEQ36144.1"/>
    </source>
</evidence>
<dbReference type="PANTHER" id="PTHR42916">
    <property type="entry name" value="2-SUCCINYL-5-ENOLPYRUVYL-6-HYDROXY-3-CYCLOHEXENE-1-CARBOXYLATE SYNTHASE"/>
    <property type="match status" value="1"/>
</dbReference>
<keyword evidence="1" id="KW-0474">Menaquinone biosynthesis</keyword>
<dbReference type="InterPro" id="IPR029058">
    <property type="entry name" value="AB_hydrolase_fold"/>
</dbReference>
<dbReference type="EMBL" id="FOFO01000026">
    <property type="protein sequence ID" value="SEQ36144.1"/>
    <property type="molecule type" value="Genomic_DNA"/>
</dbReference>
<organism evidence="5 6">
    <name type="scientific">Ectothiorhodospira magna</name>
    <dbReference type="NCBI Taxonomy" id="867345"/>
    <lineage>
        <taxon>Bacteria</taxon>
        <taxon>Pseudomonadati</taxon>
        <taxon>Pseudomonadota</taxon>
        <taxon>Gammaproteobacteria</taxon>
        <taxon>Chromatiales</taxon>
        <taxon>Ectothiorhodospiraceae</taxon>
        <taxon>Ectothiorhodospira</taxon>
    </lineage>
</organism>
<feature type="domain" description="AB hydrolase-1" evidence="4">
    <location>
        <begin position="2"/>
        <end position="218"/>
    </location>
</feature>
<evidence type="ECO:0000256" key="2">
    <source>
        <dbReference type="ARBA" id="ARBA00023239"/>
    </source>
</evidence>
<dbReference type="OrthoDB" id="149912at2"/>
<evidence type="ECO:0000256" key="3">
    <source>
        <dbReference type="NCBIfam" id="TIGR03695"/>
    </source>
</evidence>
<dbReference type="EC" id="4.2.99.20" evidence="3"/>
<dbReference type="InterPro" id="IPR000639">
    <property type="entry name" value="Epox_hydrolase-like"/>
</dbReference>
<proteinExistence type="predicted"/>
<dbReference type="AlphaFoldDB" id="A0A1H9FE06"/>
<keyword evidence="6" id="KW-1185">Reference proteome</keyword>
<dbReference type="Proteomes" id="UP000199496">
    <property type="component" value="Unassembled WGS sequence"/>
</dbReference>
<dbReference type="NCBIfam" id="TIGR03695">
    <property type="entry name" value="menH_SHCHC"/>
    <property type="match status" value="1"/>
</dbReference>
<evidence type="ECO:0000313" key="6">
    <source>
        <dbReference type="Proteomes" id="UP000199496"/>
    </source>
</evidence>
<sequence>MGSGDDWASTAQYLSDQYHCLRPDLPGHGGQPLPPRLTFTDYCHWCWQQLAPQLPPRFILAGYSMGGRIAARLAIEHPERIAALILEGAHPGLETRWARRTRRQQDALWVKRFTQDPWPAVLADWYQQPVFADLTPQRRADFIRVRSRQDPTALAQVLQAAGLGRQPNLRPGLARLSCPCVFIAGSRDTKFTALGQDLTRTCPRFELVKLDGLGHNCHAQAPHRVAAVIRRHDCPGLFSTSMNP</sequence>
<dbReference type="PANTHER" id="PTHR42916:SF1">
    <property type="entry name" value="PROTEIN PHYLLO, CHLOROPLASTIC"/>
    <property type="match status" value="1"/>
</dbReference>
<dbReference type="GO" id="GO:0070205">
    <property type="term" value="F:2-succinyl-6-hydroxy-2,4-cyclohexadiene-1-carboxylate synthase activity"/>
    <property type="evidence" value="ECO:0007669"/>
    <property type="project" value="UniProtKB-UniRule"/>
</dbReference>
<dbReference type="PRINTS" id="PR00412">
    <property type="entry name" value="EPOXHYDRLASE"/>
</dbReference>
<dbReference type="PRINTS" id="PR00111">
    <property type="entry name" value="ABHYDROLASE"/>
</dbReference>
<gene>
    <name evidence="5" type="ORF">SAMN05421693_12612</name>
</gene>
<reference evidence="5 6" key="1">
    <citation type="submission" date="2016-10" db="EMBL/GenBank/DDBJ databases">
        <authorList>
            <person name="de Groot N.N."/>
        </authorList>
    </citation>
    <scope>NUCLEOTIDE SEQUENCE [LARGE SCALE GENOMIC DNA]</scope>
    <source>
        <strain evidence="5 6">B7-7</strain>
    </source>
</reference>
<evidence type="ECO:0000256" key="1">
    <source>
        <dbReference type="ARBA" id="ARBA00022428"/>
    </source>
</evidence>